<feature type="chain" id="PRO_5047133583" description="Dockerin domain-containing protein" evidence="1">
    <location>
        <begin position="21"/>
        <end position="222"/>
    </location>
</feature>
<evidence type="ECO:0008006" key="4">
    <source>
        <dbReference type="Google" id="ProtNLM"/>
    </source>
</evidence>
<evidence type="ECO:0000256" key="1">
    <source>
        <dbReference type="SAM" id="SignalP"/>
    </source>
</evidence>
<organism evidence="2 3">
    <name type="scientific">Ruminococcus intestinalis</name>
    <dbReference type="NCBI Taxonomy" id="2763066"/>
    <lineage>
        <taxon>Bacteria</taxon>
        <taxon>Bacillati</taxon>
        <taxon>Bacillota</taxon>
        <taxon>Clostridia</taxon>
        <taxon>Eubacteriales</taxon>
        <taxon>Oscillospiraceae</taxon>
        <taxon>Ruminococcus</taxon>
    </lineage>
</organism>
<keyword evidence="3" id="KW-1185">Reference proteome</keyword>
<accession>A0ABR7HK74</accession>
<comment type="caution">
    <text evidence="2">The sequence shown here is derived from an EMBL/GenBank/DDBJ whole genome shotgun (WGS) entry which is preliminary data.</text>
</comment>
<reference evidence="2 3" key="1">
    <citation type="submission" date="2020-08" db="EMBL/GenBank/DDBJ databases">
        <title>Genome public.</title>
        <authorList>
            <person name="Liu C."/>
            <person name="Sun Q."/>
        </authorList>
    </citation>
    <scope>NUCLEOTIDE SEQUENCE [LARGE SCALE GENOMIC DNA]</scope>
    <source>
        <strain evidence="2 3">NSJ-71</strain>
    </source>
</reference>
<proteinExistence type="predicted"/>
<gene>
    <name evidence="2" type="ORF">H8R91_05250</name>
</gene>
<name>A0ABR7HK74_9FIRM</name>
<dbReference type="SUPFAM" id="SSF69318">
    <property type="entry name" value="Integrin alpha N-terminal domain"/>
    <property type="match status" value="1"/>
</dbReference>
<evidence type="ECO:0000313" key="3">
    <source>
        <dbReference type="Proteomes" id="UP000636755"/>
    </source>
</evidence>
<sequence length="222" mass="24579">MKKILAFVMAVATISASSVASVNAVSYNKPKFENEFKSYIEEIAGSSAYCGDYNEKYYHYDENGNIDWCLISASLSTDPGICHGIFDDIIISNAGSTNPFSFGLAVYDVTNNEYYDICYAWDMDFADLHNSFYNVMLDENSSYSYGNVVVLGDVDGNGKLDINDTTLIQKTIADNNTVIFSLDFEHSELKYGKPIKNLCDYNKDGVCSVSDVTSLQLKLAKG</sequence>
<dbReference type="Gene3D" id="1.10.1330.10">
    <property type="entry name" value="Dockerin domain"/>
    <property type="match status" value="1"/>
</dbReference>
<dbReference type="Proteomes" id="UP000636755">
    <property type="component" value="Unassembled WGS sequence"/>
</dbReference>
<dbReference type="EMBL" id="JACOPS010000002">
    <property type="protein sequence ID" value="MBC5727933.1"/>
    <property type="molecule type" value="Genomic_DNA"/>
</dbReference>
<evidence type="ECO:0000313" key="2">
    <source>
        <dbReference type="EMBL" id="MBC5727933.1"/>
    </source>
</evidence>
<dbReference type="SUPFAM" id="SSF63446">
    <property type="entry name" value="Type I dockerin domain"/>
    <property type="match status" value="1"/>
</dbReference>
<dbReference type="InterPro" id="IPR028994">
    <property type="entry name" value="Integrin_alpha_N"/>
</dbReference>
<dbReference type="InterPro" id="IPR036439">
    <property type="entry name" value="Dockerin_dom_sf"/>
</dbReference>
<feature type="signal peptide" evidence="1">
    <location>
        <begin position="1"/>
        <end position="20"/>
    </location>
</feature>
<keyword evidence="1" id="KW-0732">Signal</keyword>
<protein>
    <recommendedName>
        <fullName evidence="4">Dockerin domain-containing protein</fullName>
    </recommendedName>
</protein>
<dbReference type="RefSeq" id="WP_186935167.1">
    <property type="nucleotide sequence ID" value="NZ_JACOPS010000002.1"/>
</dbReference>